<accession>Q23QD0</accession>
<keyword evidence="3" id="KW-1185">Reference proteome</keyword>
<evidence type="ECO:0000313" key="3">
    <source>
        <dbReference type="Proteomes" id="UP000009168"/>
    </source>
</evidence>
<dbReference type="GeneID" id="7842337"/>
<dbReference type="Proteomes" id="UP000009168">
    <property type="component" value="Unassembled WGS sequence"/>
</dbReference>
<dbReference type="EMBL" id="GG662649">
    <property type="protein sequence ID" value="EAR98654.2"/>
    <property type="molecule type" value="Genomic_DNA"/>
</dbReference>
<evidence type="ECO:0000256" key="1">
    <source>
        <dbReference type="SAM" id="Coils"/>
    </source>
</evidence>
<dbReference type="InterPro" id="IPR028008">
    <property type="entry name" value="DUF4441"/>
</dbReference>
<sequence length="344" mass="41160">MNQDFPQINRMITHNNNQFRLPHDIPQPCITCCDQANILDSEIDQQKYLVNKEQSINQYYKCYANDYHSQIIYEPEYFLNIQNLNEDNSNNQTNQYSYLSSYYHINQLDFYPNNMDYKDSNHQFDCQKDLKEFQNDQNMHISSKNESDLNEYECENAKNTLFQPIQNGFECEQKIKNYKQNVLESIFEQTEADYSSAIQNLDSKNNRFQLEAAKENKSSCIYQISESKSKQTQNSLKNIVCAFFKHFKQLKDCKIEIQLSRQQIQNLKKQLVRYMKQHSFNYSVVKYLITHKILKQLFLDFLSNDSYEWLSKSKVIDKQDVKEKILFLKNCIIDPKNLEELTNY</sequence>
<dbReference type="AlphaFoldDB" id="Q23QD0"/>
<dbReference type="InParanoid" id="Q23QD0"/>
<proteinExistence type="predicted"/>
<evidence type="ECO:0000313" key="2">
    <source>
        <dbReference type="EMBL" id="EAR98654.2"/>
    </source>
</evidence>
<gene>
    <name evidence="2" type="ORF">TTHERM_00581560</name>
</gene>
<dbReference type="RefSeq" id="XP_001018899.2">
    <property type="nucleotide sequence ID" value="XM_001018899.2"/>
</dbReference>
<name>Q23QD0_TETTS</name>
<dbReference type="KEGG" id="tet:TTHERM_00581560"/>
<dbReference type="HOGENOM" id="CLU_071958_0_0_1"/>
<protein>
    <submittedName>
        <fullName evidence="2">Uncharacterized protein</fullName>
    </submittedName>
</protein>
<feature type="coiled-coil region" evidence="1">
    <location>
        <begin position="250"/>
        <end position="277"/>
    </location>
</feature>
<dbReference type="Pfam" id="PF14536">
    <property type="entry name" value="DUF4441"/>
    <property type="match status" value="1"/>
</dbReference>
<organism evidence="2 3">
    <name type="scientific">Tetrahymena thermophila (strain SB210)</name>
    <dbReference type="NCBI Taxonomy" id="312017"/>
    <lineage>
        <taxon>Eukaryota</taxon>
        <taxon>Sar</taxon>
        <taxon>Alveolata</taxon>
        <taxon>Ciliophora</taxon>
        <taxon>Intramacronucleata</taxon>
        <taxon>Oligohymenophorea</taxon>
        <taxon>Hymenostomatida</taxon>
        <taxon>Tetrahymenina</taxon>
        <taxon>Tetrahymenidae</taxon>
        <taxon>Tetrahymena</taxon>
    </lineage>
</organism>
<reference evidence="3" key="1">
    <citation type="journal article" date="2006" name="PLoS Biol.">
        <title>Macronuclear genome sequence of the ciliate Tetrahymena thermophila, a model eukaryote.</title>
        <authorList>
            <person name="Eisen J.A."/>
            <person name="Coyne R.S."/>
            <person name="Wu M."/>
            <person name="Wu D."/>
            <person name="Thiagarajan M."/>
            <person name="Wortman J.R."/>
            <person name="Badger J.H."/>
            <person name="Ren Q."/>
            <person name="Amedeo P."/>
            <person name="Jones K.M."/>
            <person name="Tallon L.J."/>
            <person name="Delcher A.L."/>
            <person name="Salzberg S.L."/>
            <person name="Silva J.C."/>
            <person name="Haas B.J."/>
            <person name="Majoros W.H."/>
            <person name="Farzad M."/>
            <person name="Carlton J.M."/>
            <person name="Smith R.K. Jr."/>
            <person name="Garg J."/>
            <person name="Pearlman R.E."/>
            <person name="Karrer K.M."/>
            <person name="Sun L."/>
            <person name="Manning G."/>
            <person name="Elde N.C."/>
            <person name="Turkewitz A.P."/>
            <person name="Asai D.J."/>
            <person name="Wilkes D.E."/>
            <person name="Wang Y."/>
            <person name="Cai H."/>
            <person name="Collins K."/>
            <person name="Stewart B.A."/>
            <person name="Lee S.R."/>
            <person name="Wilamowska K."/>
            <person name="Weinberg Z."/>
            <person name="Ruzzo W.L."/>
            <person name="Wloga D."/>
            <person name="Gaertig J."/>
            <person name="Frankel J."/>
            <person name="Tsao C.-C."/>
            <person name="Gorovsky M.A."/>
            <person name="Keeling P.J."/>
            <person name="Waller R.F."/>
            <person name="Patron N.J."/>
            <person name="Cherry J.M."/>
            <person name="Stover N.A."/>
            <person name="Krieger C.J."/>
            <person name="del Toro C."/>
            <person name="Ryder H.F."/>
            <person name="Williamson S.C."/>
            <person name="Barbeau R.A."/>
            <person name="Hamilton E.P."/>
            <person name="Orias E."/>
        </authorList>
    </citation>
    <scope>NUCLEOTIDE SEQUENCE [LARGE SCALE GENOMIC DNA]</scope>
    <source>
        <strain evidence="3">SB210</strain>
    </source>
</reference>
<keyword evidence="1" id="KW-0175">Coiled coil</keyword>